<dbReference type="Proteomes" id="UP000681722">
    <property type="component" value="Unassembled WGS sequence"/>
</dbReference>
<evidence type="ECO:0000259" key="8">
    <source>
        <dbReference type="PROSITE" id="PS50071"/>
    </source>
</evidence>
<dbReference type="InterPro" id="IPR050649">
    <property type="entry name" value="Paired_Homeobox_TFs"/>
</dbReference>
<dbReference type="PANTHER" id="PTHR24329:SF543">
    <property type="entry name" value="FI01017P-RELATED"/>
    <property type="match status" value="1"/>
</dbReference>
<evidence type="ECO:0000256" key="2">
    <source>
        <dbReference type="ARBA" id="ARBA00023125"/>
    </source>
</evidence>
<feature type="DNA-binding region" description="Homeobox" evidence="5">
    <location>
        <begin position="55"/>
        <end position="102"/>
    </location>
</feature>
<evidence type="ECO:0000256" key="1">
    <source>
        <dbReference type="ARBA" id="ARBA00004123"/>
    </source>
</evidence>
<dbReference type="AlphaFoldDB" id="A0A813P0V9"/>
<dbReference type="PROSITE" id="PS50071">
    <property type="entry name" value="HOMEOBOX_2"/>
    <property type="match status" value="1"/>
</dbReference>
<evidence type="ECO:0000256" key="3">
    <source>
        <dbReference type="ARBA" id="ARBA00023155"/>
    </source>
</evidence>
<feature type="domain" description="Homeobox" evidence="8">
    <location>
        <begin position="53"/>
        <end position="101"/>
    </location>
</feature>
<gene>
    <name evidence="9" type="ORF">GPM918_LOCUS621</name>
    <name evidence="10" type="ORF">SRO942_LOCUS622</name>
</gene>
<name>A0A813P0V9_9BILA</name>
<keyword evidence="3 5" id="KW-0371">Homeobox</keyword>
<dbReference type="GO" id="GO:0005634">
    <property type="term" value="C:nucleus"/>
    <property type="evidence" value="ECO:0007669"/>
    <property type="project" value="UniProtKB-SubCell"/>
</dbReference>
<dbReference type="GO" id="GO:0000981">
    <property type="term" value="F:DNA-binding transcription factor activity, RNA polymerase II-specific"/>
    <property type="evidence" value="ECO:0007669"/>
    <property type="project" value="InterPro"/>
</dbReference>
<dbReference type="SUPFAM" id="SSF46689">
    <property type="entry name" value="Homeodomain-like"/>
    <property type="match status" value="1"/>
</dbReference>
<dbReference type="CDD" id="cd00086">
    <property type="entry name" value="homeodomain"/>
    <property type="match status" value="1"/>
</dbReference>
<dbReference type="EMBL" id="CAJOBC010000050">
    <property type="protein sequence ID" value="CAF3526345.1"/>
    <property type="molecule type" value="Genomic_DNA"/>
</dbReference>
<keyword evidence="2 5" id="KW-0238">DNA-binding</keyword>
<dbReference type="FunFam" id="1.10.10.60:FF:000679">
    <property type="entry name" value="Homeobox protein aristaless"/>
    <property type="match status" value="1"/>
</dbReference>
<dbReference type="InterPro" id="IPR001356">
    <property type="entry name" value="HD"/>
</dbReference>
<reference evidence="9" key="1">
    <citation type="submission" date="2021-02" db="EMBL/GenBank/DDBJ databases">
        <authorList>
            <person name="Nowell W R."/>
        </authorList>
    </citation>
    <scope>NUCLEOTIDE SEQUENCE</scope>
</reference>
<evidence type="ECO:0000256" key="6">
    <source>
        <dbReference type="RuleBase" id="RU000682"/>
    </source>
</evidence>
<dbReference type="PROSITE" id="PS00027">
    <property type="entry name" value="HOMEOBOX_1"/>
    <property type="match status" value="1"/>
</dbReference>
<feature type="region of interest" description="Disordered" evidence="7">
    <location>
        <begin position="272"/>
        <end position="308"/>
    </location>
</feature>
<comment type="subcellular location">
    <subcellularLocation>
        <location evidence="1 5 6">Nucleus</location>
    </subcellularLocation>
</comment>
<dbReference type="PANTHER" id="PTHR24329">
    <property type="entry name" value="HOMEOBOX PROTEIN ARISTALESS"/>
    <property type="match status" value="1"/>
</dbReference>
<dbReference type="EMBL" id="CAJNOQ010000050">
    <property type="protein sequence ID" value="CAF0747341.1"/>
    <property type="molecule type" value="Genomic_DNA"/>
</dbReference>
<dbReference type="InterPro" id="IPR017970">
    <property type="entry name" value="Homeobox_CS"/>
</dbReference>
<dbReference type="GO" id="GO:0000977">
    <property type="term" value="F:RNA polymerase II transcription regulatory region sequence-specific DNA binding"/>
    <property type="evidence" value="ECO:0007669"/>
    <property type="project" value="TreeGrafter"/>
</dbReference>
<evidence type="ECO:0000256" key="7">
    <source>
        <dbReference type="SAM" id="MobiDB-lite"/>
    </source>
</evidence>
<feature type="region of interest" description="Disordered" evidence="7">
    <location>
        <begin position="217"/>
        <end position="238"/>
    </location>
</feature>
<evidence type="ECO:0000256" key="4">
    <source>
        <dbReference type="ARBA" id="ARBA00023242"/>
    </source>
</evidence>
<accession>A0A813P0V9</accession>
<keyword evidence="11" id="KW-1185">Reference proteome</keyword>
<evidence type="ECO:0000313" key="9">
    <source>
        <dbReference type="EMBL" id="CAF0747341.1"/>
    </source>
</evidence>
<dbReference type="InterPro" id="IPR009057">
    <property type="entry name" value="Homeodomain-like_sf"/>
</dbReference>
<keyword evidence="4 5" id="KW-0539">Nucleus</keyword>
<dbReference type="Gene3D" id="1.10.10.60">
    <property type="entry name" value="Homeodomain-like"/>
    <property type="match status" value="1"/>
</dbReference>
<comment type="caution">
    <text evidence="9">The sequence shown here is derived from an EMBL/GenBank/DDBJ whole genome shotgun (WGS) entry which is preliminary data.</text>
</comment>
<evidence type="ECO:0000256" key="5">
    <source>
        <dbReference type="PROSITE-ProRule" id="PRU00108"/>
    </source>
</evidence>
<evidence type="ECO:0000313" key="11">
    <source>
        <dbReference type="Proteomes" id="UP000663829"/>
    </source>
</evidence>
<dbReference type="Proteomes" id="UP000663829">
    <property type="component" value="Unassembled WGS sequence"/>
</dbReference>
<sequence>MGILHDTTTPLAKLIMNEKYCINHTLNSTKILNDRRKQRRNRTTFTVKQVPFEYLEALEQVFKKSHYPDIFARENLAIKIDLTEARVQVWFQNRRAKWRKSQCDYVENLPQINELSYRYSIKSHPKDQKIKYSNQSSWNNSVSQIIKDNFNYRNVPCSIEKDTLYDQTLLSINRPLKTDFTVSQTWSDILNNFLRGMLKLTEPSYIAMSTMFPPINSGRPESDIGGGENNGSYSPSASKLRRQIAFTNNDRSPLRSKTISTSKQFAVAASHGASGITAESKNATNGSQGSASIQKRSPSFAQNSPQFEPNKIVYRASDYSWNENGHTSSNNLIRASSPTKTKLSSAKNLTNGILHENNGVASSLLHIPSNSNTGDNRRTDINGDIVLSASKSRQTRINKTNNQNMNFVPVRSESYRSGDYNRVSRLEYPNVSSVLSAAARPRNTSSKQRNYVNSKSSFHDEYYDMNGGANNENNNIGASTQQLARLSGSSFDLTANRKPLSPNKSSTFNLGLNHYYSSTNELRLQEQLHRSETNIDKTKYLRLKDSNAQQTTSTTLAVPLTAASKFRAPTNINTRENERIQSAVSYKSRDPNVSYAYTDVKKYIEENDLMPPEKEQVIRNWIQDVEKHRNKMEKMDN</sequence>
<organism evidence="9 11">
    <name type="scientific">Didymodactylos carnosus</name>
    <dbReference type="NCBI Taxonomy" id="1234261"/>
    <lineage>
        <taxon>Eukaryota</taxon>
        <taxon>Metazoa</taxon>
        <taxon>Spiralia</taxon>
        <taxon>Gnathifera</taxon>
        <taxon>Rotifera</taxon>
        <taxon>Eurotatoria</taxon>
        <taxon>Bdelloidea</taxon>
        <taxon>Philodinida</taxon>
        <taxon>Philodinidae</taxon>
        <taxon>Didymodactylos</taxon>
    </lineage>
</organism>
<feature type="compositionally biased region" description="Polar residues" evidence="7">
    <location>
        <begin position="277"/>
        <end position="307"/>
    </location>
</feature>
<dbReference type="SMART" id="SM00389">
    <property type="entry name" value="HOX"/>
    <property type="match status" value="1"/>
</dbReference>
<protein>
    <recommendedName>
        <fullName evidence="8">Homeobox domain-containing protein</fullName>
    </recommendedName>
</protein>
<evidence type="ECO:0000313" key="10">
    <source>
        <dbReference type="EMBL" id="CAF3526345.1"/>
    </source>
</evidence>
<dbReference type="OrthoDB" id="10039581at2759"/>
<dbReference type="Pfam" id="PF00046">
    <property type="entry name" value="Homeodomain"/>
    <property type="match status" value="1"/>
</dbReference>
<proteinExistence type="predicted"/>